<dbReference type="Proteomes" id="UP000309594">
    <property type="component" value="Unassembled WGS sequence"/>
</dbReference>
<dbReference type="EMBL" id="SWDX01000005">
    <property type="protein sequence ID" value="TKC60153.1"/>
    <property type="molecule type" value="Genomic_DNA"/>
</dbReference>
<dbReference type="AlphaFoldDB" id="A0A4U1GBQ2"/>
<gene>
    <name evidence="1" type="ORF">FBD94_14660</name>
</gene>
<name>A0A4U1GBQ2_9SPHI</name>
<evidence type="ECO:0000313" key="1">
    <source>
        <dbReference type="EMBL" id="TKC60153.1"/>
    </source>
</evidence>
<reference evidence="1 2" key="1">
    <citation type="submission" date="2019-04" db="EMBL/GenBank/DDBJ databases">
        <title>Pedobacter sp. RP-1-16 sp. nov., isolated from Arctic soil.</title>
        <authorList>
            <person name="Dahal R.H."/>
            <person name="Kim D.-U."/>
        </authorList>
    </citation>
    <scope>NUCLEOTIDE SEQUENCE [LARGE SCALE GENOMIC DNA]</scope>
    <source>
        <strain evidence="1 2">RP-1-16</strain>
    </source>
</reference>
<comment type="caution">
    <text evidence="1">The sequence shown here is derived from an EMBL/GenBank/DDBJ whole genome shotgun (WGS) entry which is preliminary data.</text>
</comment>
<proteinExistence type="predicted"/>
<protein>
    <submittedName>
        <fullName evidence="1">Uncharacterized protein</fullName>
    </submittedName>
</protein>
<dbReference type="RefSeq" id="WP_136880718.1">
    <property type="nucleotide sequence ID" value="NZ_SWDX01000005.1"/>
</dbReference>
<organism evidence="1 2">
    <name type="scientific">Pedobacter hiemivivus</name>
    <dbReference type="NCBI Taxonomy" id="2530454"/>
    <lineage>
        <taxon>Bacteria</taxon>
        <taxon>Pseudomonadati</taxon>
        <taxon>Bacteroidota</taxon>
        <taxon>Sphingobacteriia</taxon>
        <taxon>Sphingobacteriales</taxon>
        <taxon>Sphingobacteriaceae</taxon>
        <taxon>Pedobacter</taxon>
    </lineage>
</organism>
<evidence type="ECO:0000313" key="2">
    <source>
        <dbReference type="Proteomes" id="UP000309594"/>
    </source>
</evidence>
<accession>A0A4U1GBQ2</accession>
<sequence length="187" mass="22035">MENFNVSEKYRKYLIELQFRGLNVYTVWGTDMADKETDKLLVSNTKVMAFKEIKQIELAFKDIDAPFLDDMNFREWVEHEDLSTAYSVNNLTWLSKFKFSFLNDRSTSLEVLADINLIQDFAIQVDHSRLQPIFDQPAMVNLKDFIYDNHFWKGGAKDSFALKKEEMEIVTLCNNLYTIFYDSISFV</sequence>